<evidence type="ECO:0000256" key="1">
    <source>
        <dbReference type="ARBA" id="ARBA00004141"/>
    </source>
</evidence>
<feature type="transmembrane region" description="Helical" evidence="6">
    <location>
        <begin position="208"/>
        <end position="226"/>
    </location>
</feature>
<dbReference type="EMBL" id="CP009618">
    <property type="protein sequence ID" value="AIW21911.1"/>
    <property type="molecule type" value="Genomic_DNA"/>
</dbReference>
<evidence type="ECO:0000256" key="4">
    <source>
        <dbReference type="ARBA" id="ARBA00022989"/>
    </source>
</evidence>
<gene>
    <name evidence="7" type="ORF">IX92_23350</name>
</gene>
<feature type="transmembrane region" description="Helical" evidence="6">
    <location>
        <begin position="116"/>
        <end position="143"/>
    </location>
</feature>
<keyword evidence="4 6" id="KW-1133">Transmembrane helix</keyword>
<sequence>MNLDIAVIFGTLLALEIILGVDNIVFISILCERLPIHLRRRVRNLGIGLAVVSRIGLVFSISWLMSLTEPLLTISEYDFTGKALILLLGGLFLLLKSLHELWHWLGAKTQTHSRTLSTGVAVIILQIIAVDAVFSIDSIITAVGLTNDINIMIAAIIISALIMMVFADKIQGAISKYPGLKTLALLFLVLLGGLLIAEGVGIVVNKGYVYVAMAFGLILEGCHILLSKRKASNSQVNAANDLNQLG</sequence>
<evidence type="ECO:0000256" key="5">
    <source>
        <dbReference type="ARBA" id="ARBA00023136"/>
    </source>
</evidence>
<evidence type="ECO:0000256" key="3">
    <source>
        <dbReference type="ARBA" id="ARBA00022692"/>
    </source>
</evidence>
<organism evidence="7 8">
    <name type="scientific">Vibrio coralliilyticus</name>
    <dbReference type="NCBI Taxonomy" id="190893"/>
    <lineage>
        <taxon>Bacteria</taxon>
        <taxon>Pseudomonadati</taxon>
        <taxon>Pseudomonadota</taxon>
        <taxon>Gammaproteobacteria</taxon>
        <taxon>Vibrionales</taxon>
        <taxon>Vibrionaceae</taxon>
        <taxon>Vibrio</taxon>
    </lineage>
</organism>
<dbReference type="KEGG" id="vcy:IX92_23350"/>
<comment type="similarity">
    <text evidence="2">Belongs to the TerC family.</text>
</comment>
<feature type="transmembrane region" description="Helical" evidence="6">
    <location>
        <begin position="149"/>
        <end position="167"/>
    </location>
</feature>
<feature type="transmembrane region" description="Helical" evidence="6">
    <location>
        <begin position="179"/>
        <end position="202"/>
    </location>
</feature>
<evidence type="ECO:0000256" key="2">
    <source>
        <dbReference type="ARBA" id="ARBA00007511"/>
    </source>
</evidence>
<evidence type="ECO:0000256" key="6">
    <source>
        <dbReference type="SAM" id="Phobius"/>
    </source>
</evidence>
<evidence type="ECO:0000313" key="7">
    <source>
        <dbReference type="EMBL" id="AIW21911.1"/>
    </source>
</evidence>
<comment type="subcellular location">
    <subcellularLocation>
        <location evidence="1">Membrane</location>
        <topology evidence="1">Multi-pass membrane protein</topology>
    </subcellularLocation>
</comment>
<dbReference type="RefSeq" id="WP_043010785.1">
    <property type="nucleotide sequence ID" value="NZ_CP009618.1"/>
</dbReference>
<proteinExistence type="inferred from homology"/>
<evidence type="ECO:0000313" key="8">
    <source>
        <dbReference type="Proteomes" id="UP000030081"/>
    </source>
</evidence>
<dbReference type="Proteomes" id="UP000030081">
    <property type="component" value="Chromosome 2"/>
</dbReference>
<keyword evidence="5 6" id="KW-0472">Membrane</keyword>
<accession>A0AAN0SIG1</accession>
<feature type="transmembrane region" description="Helical" evidence="6">
    <location>
        <begin position="6"/>
        <end position="30"/>
    </location>
</feature>
<keyword evidence="3 6" id="KW-0812">Transmembrane</keyword>
<name>A0AAN0SIG1_9VIBR</name>
<feature type="transmembrane region" description="Helical" evidence="6">
    <location>
        <begin position="42"/>
        <end position="65"/>
    </location>
</feature>
<feature type="transmembrane region" description="Helical" evidence="6">
    <location>
        <begin position="77"/>
        <end position="95"/>
    </location>
</feature>
<keyword evidence="8" id="KW-1185">Reference proteome</keyword>
<reference evidence="7 8" key="1">
    <citation type="submission" date="2014-10" db="EMBL/GenBank/DDBJ databases">
        <title>The Complete Genome Sequence for the Shellfish Pathogen Vibrio coralliilyticus RE98 Isolated from a Shellfish Hatchery.</title>
        <authorList>
            <person name="Richards G.P."/>
            <person name="Bono J.L."/>
            <person name="Watson M.A."/>
            <person name="Needleman D.S."/>
        </authorList>
    </citation>
    <scope>NUCLEOTIDE SEQUENCE [LARGE SCALE GENOMIC DNA]</scope>
    <source>
        <strain evidence="7 8">RE98</strain>
    </source>
</reference>
<dbReference type="Pfam" id="PF03741">
    <property type="entry name" value="TerC"/>
    <property type="match status" value="1"/>
</dbReference>
<protein>
    <submittedName>
        <fullName evidence="7">Membrane protein</fullName>
    </submittedName>
</protein>
<dbReference type="PANTHER" id="PTHR30238">
    <property type="entry name" value="MEMBRANE BOUND PREDICTED REDOX MODULATOR"/>
    <property type="match status" value="1"/>
</dbReference>
<dbReference type="PANTHER" id="PTHR30238:SF4">
    <property type="entry name" value="SLL1022 PROTEIN"/>
    <property type="match status" value="1"/>
</dbReference>
<dbReference type="InterPro" id="IPR005496">
    <property type="entry name" value="Integral_membrane_TerC"/>
</dbReference>
<dbReference type="GO" id="GO:0016020">
    <property type="term" value="C:membrane"/>
    <property type="evidence" value="ECO:0007669"/>
    <property type="project" value="UniProtKB-SubCell"/>
</dbReference>
<dbReference type="AlphaFoldDB" id="A0AAN0SIG1"/>